<dbReference type="InterPro" id="IPR019933">
    <property type="entry name" value="DivIVA_domain"/>
</dbReference>
<gene>
    <name evidence="1" type="ORF">M4486_08640</name>
</gene>
<protein>
    <submittedName>
        <fullName evidence="1">DivIVA domain-containing protein</fullName>
    </submittedName>
</protein>
<name>A0ABY4N9W6_9MICO</name>
<accession>A0ABY4N9W6</accession>
<proteinExistence type="predicted"/>
<dbReference type="RefSeq" id="WP_249480759.1">
    <property type="nucleotide sequence ID" value="NZ_CP097218.1"/>
</dbReference>
<dbReference type="NCBIfam" id="TIGR03544">
    <property type="entry name" value="DivI1A_domain"/>
    <property type="match status" value="1"/>
</dbReference>
<sequence length="207" mass="22159">MTVDPSASSDAASSDADVVALLTGARFARVRAFGSGYDCEEVDQYLDRLAREVGSSGRRRDLELLGGIADVRFTPRMSGVRYAMDDVDDFLDSRAAPAVTAVVARTQGASPRIAEDTATGAIAAELQGSRFAAARRGDRYDMDGIDELLDRAFEALTGEGDEHDRADAALQVLLSGQPVAVGRLREGYRSADVDGFLRGIVERLRAI</sequence>
<reference evidence="1" key="1">
    <citation type="submission" date="2022-05" db="EMBL/GenBank/DDBJ databases">
        <title>Genomic analysis of Brachybacterium sp. CBA3104.</title>
        <authorList>
            <person name="Roh S.W."/>
            <person name="Kim Y.B."/>
            <person name="Kim Y."/>
        </authorList>
    </citation>
    <scope>NUCLEOTIDE SEQUENCE</scope>
    <source>
        <strain evidence="1">CBA3104</strain>
    </source>
</reference>
<keyword evidence="2" id="KW-1185">Reference proteome</keyword>
<dbReference type="EMBL" id="CP097218">
    <property type="protein sequence ID" value="UQN31333.1"/>
    <property type="molecule type" value="Genomic_DNA"/>
</dbReference>
<evidence type="ECO:0000313" key="2">
    <source>
        <dbReference type="Proteomes" id="UP001055868"/>
    </source>
</evidence>
<organism evidence="1 2">
    <name type="scientific">Brachybacterium kimchii</name>
    <dbReference type="NCBI Taxonomy" id="2942909"/>
    <lineage>
        <taxon>Bacteria</taxon>
        <taxon>Bacillati</taxon>
        <taxon>Actinomycetota</taxon>
        <taxon>Actinomycetes</taxon>
        <taxon>Micrococcales</taxon>
        <taxon>Dermabacteraceae</taxon>
        <taxon>Brachybacterium</taxon>
    </lineage>
</organism>
<dbReference type="Proteomes" id="UP001055868">
    <property type="component" value="Chromosome"/>
</dbReference>
<evidence type="ECO:0000313" key="1">
    <source>
        <dbReference type="EMBL" id="UQN31333.1"/>
    </source>
</evidence>